<dbReference type="OrthoDB" id="9879799at2"/>
<keyword evidence="3" id="KW-1185">Reference proteome</keyword>
<evidence type="ECO:0000256" key="1">
    <source>
        <dbReference type="SAM" id="Phobius"/>
    </source>
</evidence>
<accession>A0A2K8Z6G9</accession>
<organism evidence="2 3">
    <name type="scientific">Spirosoma pollinicola</name>
    <dbReference type="NCBI Taxonomy" id="2057025"/>
    <lineage>
        <taxon>Bacteria</taxon>
        <taxon>Pseudomonadati</taxon>
        <taxon>Bacteroidota</taxon>
        <taxon>Cytophagia</taxon>
        <taxon>Cytophagales</taxon>
        <taxon>Cytophagaceae</taxon>
        <taxon>Spirosoma</taxon>
    </lineage>
</organism>
<keyword evidence="1" id="KW-0812">Transmembrane</keyword>
<feature type="transmembrane region" description="Helical" evidence="1">
    <location>
        <begin position="78"/>
        <end position="99"/>
    </location>
</feature>
<dbReference type="RefSeq" id="WP_100992013.1">
    <property type="nucleotide sequence ID" value="NZ_CP025096.1"/>
</dbReference>
<reference evidence="2 3" key="1">
    <citation type="submission" date="2017-11" db="EMBL/GenBank/DDBJ databases">
        <title>Taxonomic description and genome sequences of Spirosoma HA7 sp. nov., isolated from pollen microhabitat of Corylus avellana.</title>
        <authorList>
            <person name="Ambika Manirajan B."/>
            <person name="Suarez C."/>
            <person name="Ratering S."/>
            <person name="Geissler-Plaum R."/>
            <person name="Cardinale M."/>
            <person name="Sylvia S."/>
        </authorList>
    </citation>
    <scope>NUCLEOTIDE SEQUENCE [LARGE SCALE GENOMIC DNA]</scope>
    <source>
        <strain evidence="2 3">HA7</strain>
    </source>
</reference>
<proteinExistence type="predicted"/>
<keyword evidence="1" id="KW-1133">Transmembrane helix</keyword>
<dbReference type="AlphaFoldDB" id="A0A2K8Z6G9"/>
<gene>
    <name evidence="2" type="ORF">CWM47_28610</name>
</gene>
<protein>
    <submittedName>
        <fullName evidence="2">Uncharacterized protein</fullName>
    </submittedName>
</protein>
<dbReference type="Proteomes" id="UP000232883">
    <property type="component" value="Chromosome"/>
</dbReference>
<sequence length="100" mass="11317">MNPVTFTTRPLLSTVKISANVHYNSRTLDELLVSSQETRLHRISSLVKSSSTWRSHGSYLGLDESNHLMYGLTRRESWMFSAVSFTGLIVLGTLVNWLCL</sequence>
<dbReference type="KEGG" id="spir:CWM47_28610"/>
<name>A0A2K8Z6G9_9BACT</name>
<dbReference type="EMBL" id="CP025096">
    <property type="protein sequence ID" value="AUD05460.1"/>
    <property type="molecule type" value="Genomic_DNA"/>
</dbReference>
<evidence type="ECO:0000313" key="3">
    <source>
        <dbReference type="Proteomes" id="UP000232883"/>
    </source>
</evidence>
<evidence type="ECO:0000313" key="2">
    <source>
        <dbReference type="EMBL" id="AUD05460.1"/>
    </source>
</evidence>
<keyword evidence="1" id="KW-0472">Membrane</keyword>